<accession>A0ABS5TCK5</accession>
<organism evidence="1 2">
    <name type="scientific">Kineosporia corallincola</name>
    <dbReference type="NCBI Taxonomy" id="2835133"/>
    <lineage>
        <taxon>Bacteria</taxon>
        <taxon>Bacillati</taxon>
        <taxon>Actinomycetota</taxon>
        <taxon>Actinomycetes</taxon>
        <taxon>Kineosporiales</taxon>
        <taxon>Kineosporiaceae</taxon>
        <taxon>Kineosporia</taxon>
    </lineage>
</organism>
<proteinExistence type="predicted"/>
<protein>
    <submittedName>
        <fullName evidence="1">Uncharacterized protein</fullName>
    </submittedName>
</protein>
<evidence type="ECO:0000313" key="2">
    <source>
        <dbReference type="Proteomes" id="UP001197247"/>
    </source>
</evidence>
<dbReference type="Proteomes" id="UP001197247">
    <property type="component" value="Unassembled WGS sequence"/>
</dbReference>
<comment type="caution">
    <text evidence="1">The sequence shown here is derived from an EMBL/GenBank/DDBJ whole genome shotgun (WGS) entry which is preliminary data.</text>
</comment>
<gene>
    <name evidence="1" type="ORF">KIH74_06550</name>
</gene>
<evidence type="ECO:0000313" key="1">
    <source>
        <dbReference type="EMBL" id="MBT0768578.1"/>
    </source>
</evidence>
<name>A0ABS5TCK5_9ACTN</name>
<dbReference type="EMBL" id="JAHBAY010000002">
    <property type="protein sequence ID" value="MBT0768578.1"/>
    <property type="molecule type" value="Genomic_DNA"/>
</dbReference>
<reference evidence="1 2" key="1">
    <citation type="submission" date="2021-05" db="EMBL/GenBank/DDBJ databases">
        <title>Kineosporia and Streptomyces sp. nov. two new marine actinobacteria isolated from Coral.</title>
        <authorList>
            <person name="Buangrab K."/>
            <person name="Sutthacheep M."/>
            <person name="Yeemin T."/>
            <person name="Harunari E."/>
            <person name="Igarashi Y."/>
            <person name="Kanchanasin P."/>
            <person name="Tanasupawat S."/>
            <person name="Phongsopitanun W."/>
        </authorList>
    </citation>
    <scope>NUCLEOTIDE SEQUENCE [LARGE SCALE GENOMIC DNA]</scope>
    <source>
        <strain evidence="1 2">J2-2</strain>
    </source>
</reference>
<dbReference type="RefSeq" id="WP_214154872.1">
    <property type="nucleotide sequence ID" value="NZ_JAHBAY010000002.1"/>
</dbReference>
<keyword evidence="2" id="KW-1185">Reference proteome</keyword>
<sequence>MFYSGATDLDASETAQGPANVYLRNLADGRTELISTGDAGEACTPAAG</sequence>